<dbReference type="InterPro" id="IPR008928">
    <property type="entry name" value="6-hairpin_glycosidase_sf"/>
</dbReference>
<proteinExistence type="predicted"/>
<name>A0A8J3JFX1_9ACTN</name>
<gene>
    <name evidence="2" type="ORF">Cba03nite_12550</name>
</gene>
<feature type="signal peptide" evidence="1">
    <location>
        <begin position="1"/>
        <end position="25"/>
    </location>
</feature>
<dbReference type="RefSeq" id="WP_203742943.1">
    <property type="nucleotide sequence ID" value="NZ_BONF01000008.1"/>
</dbReference>
<evidence type="ECO:0000313" key="3">
    <source>
        <dbReference type="Proteomes" id="UP000601223"/>
    </source>
</evidence>
<keyword evidence="3" id="KW-1185">Reference proteome</keyword>
<dbReference type="Proteomes" id="UP000601223">
    <property type="component" value="Unassembled WGS sequence"/>
</dbReference>
<accession>A0A8J3JFX1</accession>
<keyword evidence="2" id="KW-0378">Hydrolase</keyword>
<dbReference type="GO" id="GO:0005975">
    <property type="term" value="P:carbohydrate metabolic process"/>
    <property type="evidence" value="ECO:0007669"/>
    <property type="project" value="InterPro"/>
</dbReference>
<evidence type="ECO:0000256" key="1">
    <source>
        <dbReference type="SAM" id="SignalP"/>
    </source>
</evidence>
<organism evidence="2 3">
    <name type="scientific">Catellatospora bangladeshensis</name>
    <dbReference type="NCBI Taxonomy" id="310355"/>
    <lineage>
        <taxon>Bacteria</taxon>
        <taxon>Bacillati</taxon>
        <taxon>Actinomycetota</taxon>
        <taxon>Actinomycetes</taxon>
        <taxon>Micromonosporales</taxon>
        <taxon>Micromonosporaceae</taxon>
        <taxon>Catellatospora</taxon>
    </lineage>
</organism>
<dbReference type="InterPro" id="IPR005198">
    <property type="entry name" value="Glyco_hydro_76"/>
</dbReference>
<keyword evidence="1" id="KW-0732">Signal</keyword>
<feature type="chain" id="PRO_5035147483" evidence="1">
    <location>
        <begin position="26"/>
        <end position="477"/>
    </location>
</feature>
<dbReference type="InterPro" id="IPR053169">
    <property type="entry name" value="MUG_Protein"/>
</dbReference>
<comment type="caution">
    <text evidence="2">The sequence shown here is derived from an EMBL/GenBank/DDBJ whole genome shotgun (WGS) entry which is preliminary data.</text>
</comment>
<sequence length="477" mass="51462">MRLPARLIAAGLAVAGLVAGPLATAATAAPVCNRYCDGRDPALSPGDRTPVSASVWGRQIVLHFDDADAMGWASTANGNPGDRVWLDRSFDGGRTWTGLLGDTAVPAGQRGWRTGMYNVDDWAALGVGALRACGKAGDRPEIACTAWARTTWNAGNRRTAAATGLMTSYSLSTGLFSTTGWWNSANALTALIDNIRLTGMGSYRYAIARTYDLNVNSRLGHFRNEYLDDTGWWALAWLAAYDLTGEARYLSTARIAADHMAAYWDGVCGGGIWWSTARTYKNAISNSLYLHVNAALHNRLPGDTVYLQRARAEWTWFQATGMINGSSLINDGISLSTCRNNGQAVWSYNQGVPLGGLVELWRATGDNNLLTTARRLADASTTTTQLHLNGILRDPCENGDCGADGPSFKGPYARGLGVLNTTLPDHPYTAYLRRQADTAYAADRTPLDLYGLRWSGPVDKLDAARQHSALDLMNATP</sequence>
<evidence type="ECO:0000313" key="2">
    <source>
        <dbReference type="EMBL" id="GIF79906.1"/>
    </source>
</evidence>
<dbReference type="GO" id="GO:0016787">
    <property type="term" value="F:hydrolase activity"/>
    <property type="evidence" value="ECO:0007669"/>
    <property type="project" value="UniProtKB-KW"/>
</dbReference>
<dbReference type="AlphaFoldDB" id="A0A8J3JFX1"/>
<reference evidence="2 3" key="1">
    <citation type="submission" date="2021-01" db="EMBL/GenBank/DDBJ databases">
        <title>Whole genome shotgun sequence of Catellatospora bangladeshensis NBRC 107357.</title>
        <authorList>
            <person name="Komaki H."/>
            <person name="Tamura T."/>
        </authorList>
    </citation>
    <scope>NUCLEOTIDE SEQUENCE [LARGE SCALE GENOMIC DNA]</scope>
    <source>
        <strain evidence="2 3">NBRC 107357</strain>
    </source>
</reference>
<dbReference type="PANTHER" id="PTHR47791">
    <property type="entry name" value="MEIOTICALLY UP-REGULATED GENE 191 PROTEIN"/>
    <property type="match status" value="1"/>
</dbReference>
<protein>
    <submittedName>
        <fullName evidence="2">Glycosyl hydrolase</fullName>
    </submittedName>
</protein>
<dbReference type="PANTHER" id="PTHR47791:SF1">
    <property type="entry name" value="ENDO MANNANASE, GH76 FAMILY (EUROFUNG)"/>
    <property type="match status" value="1"/>
</dbReference>
<dbReference type="Pfam" id="PF03663">
    <property type="entry name" value="Glyco_hydro_76"/>
    <property type="match status" value="1"/>
</dbReference>
<dbReference type="Gene3D" id="1.50.10.20">
    <property type="match status" value="1"/>
</dbReference>
<dbReference type="EMBL" id="BONF01000008">
    <property type="protein sequence ID" value="GIF79906.1"/>
    <property type="molecule type" value="Genomic_DNA"/>
</dbReference>
<dbReference type="SUPFAM" id="SSF48208">
    <property type="entry name" value="Six-hairpin glycosidases"/>
    <property type="match status" value="1"/>
</dbReference>